<accession>A0LZ25</accession>
<dbReference type="KEGG" id="gfo:GFO_0642"/>
<proteinExistence type="predicted"/>
<sequence length="54" mass="6566">MLFCRPTENLSINLKRKNREILGCLSYKNLSFKLNTYSEFLKFRFRVKNLDQFS</sequence>
<evidence type="ECO:0000313" key="1">
    <source>
        <dbReference type="EMBL" id="CAL65620.1"/>
    </source>
</evidence>
<gene>
    <name evidence="1" type="ordered locus">GFO_0642</name>
</gene>
<reference evidence="1 2" key="1">
    <citation type="journal article" date="2006" name="Environ. Microbiol.">
        <title>Whole genome analysis of the marine Bacteroidetes'Gramella forsetii' reveals adaptations to degradation of polymeric organic matter.</title>
        <authorList>
            <person name="Bauer M."/>
            <person name="Kube M."/>
            <person name="Teeling H."/>
            <person name="Richter M."/>
            <person name="Lombardot T."/>
            <person name="Allers E."/>
            <person name="Wuerdemann C.A."/>
            <person name="Quast C."/>
            <person name="Kuhl H."/>
            <person name="Knaust F."/>
            <person name="Woebken D."/>
            <person name="Bischof K."/>
            <person name="Mussmann M."/>
            <person name="Choudhuri J.V."/>
            <person name="Meyer F."/>
            <person name="Reinhardt R."/>
            <person name="Amann R.I."/>
            <person name="Gloeckner F.O."/>
        </authorList>
    </citation>
    <scope>NUCLEOTIDE SEQUENCE [LARGE SCALE GENOMIC DNA]</scope>
    <source>
        <strain evidence="1 2">KT0803</strain>
    </source>
</reference>
<dbReference type="EMBL" id="CU207366">
    <property type="protein sequence ID" value="CAL65620.1"/>
    <property type="molecule type" value="Genomic_DNA"/>
</dbReference>
<organism evidence="1 2">
    <name type="scientific">Christiangramia forsetii (strain DSM 17595 / CGMCC 1.15422 / KT0803)</name>
    <name type="common">Gramella forsetii</name>
    <dbReference type="NCBI Taxonomy" id="411154"/>
    <lineage>
        <taxon>Bacteria</taxon>
        <taxon>Pseudomonadati</taxon>
        <taxon>Bacteroidota</taxon>
        <taxon>Flavobacteriia</taxon>
        <taxon>Flavobacteriales</taxon>
        <taxon>Flavobacteriaceae</taxon>
        <taxon>Christiangramia</taxon>
    </lineage>
</organism>
<name>A0LZ25_CHRFK</name>
<dbReference type="HOGENOM" id="CLU_3043927_0_0_10"/>
<dbReference type="STRING" id="411154.GFO_0642"/>
<protein>
    <submittedName>
        <fullName evidence="1">Uncharacterized protein</fullName>
    </submittedName>
</protein>
<dbReference type="Proteomes" id="UP000000755">
    <property type="component" value="Chromosome"/>
</dbReference>
<dbReference type="AlphaFoldDB" id="A0LZ25"/>
<evidence type="ECO:0000313" key="2">
    <source>
        <dbReference type="Proteomes" id="UP000000755"/>
    </source>
</evidence>